<sequence length="97" mass="11053">MAQQENNIDCFRSEKPTYSGISGYVNKRWSKSQCGLNAVSFWRTRQREYRSVSMHRPRVANEISCDNGLKHVDSVTGKTVYAGNKKGSFKLPFCRSA</sequence>
<proteinExistence type="predicted"/>
<dbReference type="AlphaFoldDB" id="A0A126T7F6"/>
<gene>
    <name evidence="1" type="ORF">JT25_016230</name>
</gene>
<dbReference type="KEGG" id="mdn:JT25_016230"/>
<dbReference type="Proteomes" id="UP000030512">
    <property type="component" value="Chromosome"/>
</dbReference>
<keyword evidence="2" id="KW-1185">Reference proteome</keyword>
<name>A0A126T7F6_9GAMM</name>
<accession>A0A126T7F6</accession>
<dbReference type="EMBL" id="CP014476">
    <property type="protein sequence ID" value="AMK78006.1"/>
    <property type="molecule type" value="Genomic_DNA"/>
</dbReference>
<evidence type="ECO:0000313" key="2">
    <source>
        <dbReference type="Proteomes" id="UP000030512"/>
    </source>
</evidence>
<evidence type="ECO:0000313" key="1">
    <source>
        <dbReference type="EMBL" id="AMK78006.1"/>
    </source>
</evidence>
<organism evidence="1 2">
    <name type="scientific">Methylomonas denitrificans</name>
    <dbReference type="NCBI Taxonomy" id="1538553"/>
    <lineage>
        <taxon>Bacteria</taxon>
        <taxon>Pseudomonadati</taxon>
        <taxon>Pseudomonadota</taxon>
        <taxon>Gammaproteobacteria</taxon>
        <taxon>Methylococcales</taxon>
        <taxon>Methylococcaceae</taxon>
        <taxon>Methylomonas</taxon>
    </lineage>
</organism>
<protein>
    <submittedName>
        <fullName evidence="1">Uncharacterized protein</fullName>
    </submittedName>
</protein>
<reference evidence="1 2" key="1">
    <citation type="journal article" date="2015" name="Environ. Microbiol.">
        <title>Methane oxidation coupled to nitrate reduction under hypoxia by the Gammaproteobacterium Methylomonas denitrificans, sp. nov. type strain FJG1.</title>
        <authorList>
            <person name="Kits K.D."/>
            <person name="Klotz M.G."/>
            <person name="Stein L.Y."/>
        </authorList>
    </citation>
    <scope>NUCLEOTIDE SEQUENCE [LARGE SCALE GENOMIC DNA]</scope>
    <source>
        <strain evidence="1 2">FJG1</strain>
    </source>
</reference>